<keyword evidence="2" id="KW-1185">Reference proteome</keyword>
<keyword evidence="1" id="KW-0472">Membrane</keyword>
<proteinExistence type="predicted"/>
<protein>
    <submittedName>
        <fullName evidence="3">Uncharacterized protein</fullName>
    </submittedName>
</protein>
<evidence type="ECO:0000313" key="2">
    <source>
        <dbReference type="Proteomes" id="UP000095283"/>
    </source>
</evidence>
<dbReference type="Proteomes" id="UP000095283">
    <property type="component" value="Unplaced"/>
</dbReference>
<evidence type="ECO:0000313" key="3">
    <source>
        <dbReference type="WBParaSite" id="Hba_15194"/>
    </source>
</evidence>
<reference evidence="3" key="1">
    <citation type="submission" date="2016-11" db="UniProtKB">
        <authorList>
            <consortium name="WormBaseParasite"/>
        </authorList>
    </citation>
    <scope>IDENTIFICATION</scope>
</reference>
<dbReference type="AlphaFoldDB" id="A0A1I7XCE6"/>
<sequence length="76" mass="8777">MNDNISTLASAVRRSVYGLIGFELLAAGGSYLLFRHLRRSEKSRHYLYISWPILSRTYYWAEDTISFGQLISIESD</sequence>
<name>A0A1I7XCE6_HETBA</name>
<keyword evidence="1" id="KW-0812">Transmembrane</keyword>
<organism evidence="2 3">
    <name type="scientific">Heterorhabditis bacteriophora</name>
    <name type="common">Entomopathogenic nematode worm</name>
    <dbReference type="NCBI Taxonomy" id="37862"/>
    <lineage>
        <taxon>Eukaryota</taxon>
        <taxon>Metazoa</taxon>
        <taxon>Ecdysozoa</taxon>
        <taxon>Nematoda</taxon>
        <taxon>Chromadorea</taxon>
        <taxon>Rhabditida</taxon>
        <taxon>Rhabditina</taxon>
        <taxon>Rhabditomorpha</taxon>
        <taxon>Strongyloidea</taxon>
        <taxon>Heterorhabditidae</taxon>
        <taxon>Heterorhabditis</taxon>
    </lineage>
</organism>
<accession>A0A1I7XCE6</accession>
<dbReference type="WBParaSite" id="Hba_15194">
    <property type="protein sequence ID" value="Hba_15194"/>
    <property type="gene ID" value="Hba_15194"/>
</dbReference>
<keyword evidence="1" id="KW-1133">Transmembrane helix</keyword>
<feature type="transmembrane region" description="Helical" evidence="1">
    <location>
        <begin position="16"/>
        <end position="34"/>
    </location>
</feature>
<evidence type="ECO:0000256" key="1">
    <source>
        <dbReference type="SAM" id="Phobius"/>
    </source>
</evidence>